<dbReference type="NCBIfam" id="TIGR00463">
    <property type="entry name" value="gltX_arch"/>
    <property type="match status" value="1"/>
</dbReference>
<dbReference type="SUPFAM" id="SSF50715">
    <property type="entry name" value="Ribosomal protein L25-like"/>
    <property type="match status" value="1"/>
</dbReference>
<dbReference type="GO" id="GO:0005829">
    <property type="term" value="C:cytosol"/>
    <property type="evidence" value="ECO:0007669"/>
    <property type="project" value="TreeGrafter"/>
</dbReference>
<dbReference type="AlphaFoldDB" id="A0A8T4C776"/>
<keyword evidence="3" id="KW-0963">Cytoplasm</keyword>
<dbReference type="InterPro" id="IPR004526">
    <property type="entry name" value="Glu-tRNA-synth_arc/euk"/>
</dbReference>
<evidence type="ECO:0000256" key="6">
    <source>
        <dbReference type="ARBA" id="ARBA00022840"/>
    </source>
</evidence>
<dbReference type="PANTHER" id="PTHR43097:SF5">
    <property type="entry name" value="GLUTAMATE--TRNA LIGASE"/>
    <property type="match status" value="1"/>
</dbReference>
<dbReference type="PANTHER" id="PTHR43097">
    <property type="entry name" value="GLUTAMINE-TRNA LIGASE"/>
    <property type="match status" value="1"/>
</dbReference>
<evidence type="ECO:0000313" key="13">
    <source>
        <dbReference type="EMBL" id="MBM3282349.1"/>
    </source>
</evidence>
<evidence type="ECO:0000256" key="9">
    <source>
        <dbReference type="ARBA" id="ARBA00048351"/>
    </source>
</evidence>
<keyword evidence="4 11" id="KW-0436">Ligase</keyword>
<evidence type="ECO:0000256" key="2">
    <source>
        <dbReference type="ARBA" id="ARBA00008927"/>
    </source>
</evidence>
<evidence type="ECO:0000256" key="1">
    <source>
        <dbReference type="ARBA" id="ARBA00004496"/>
    </source>
</evidence>
<dbReference type="Gene3D" id="3.40.50.620">
    <property type="entry name" value="HUPs"/>
    <property type="match status" value="1"/>
</dbReference>
<gene>
    <name evidence="13" type="ORF">FJY86_03350</name>
</gene>
<dbReference type="NCBIfam" id="NF003169">
    <property type="entry name" value="PRK04156.1"/>
    <property type="match status" value="1"/>
</dbReference>
<keyword evidence="7 11" id="KW-0648">Protein biosynthesis</keyword>
<keyword evidence="6 11" id="KW-0067">ATP-binding</keyword>
<proteinExistence type="inferred from homology"/>
<reference evidence="13" key="1">
    <citation type="submission" date="2019-03" db="EMBL/GenBank/DDBJ databases">
        <title>Lake Tanganyika Metagenome-Assembled Genomes (MAGs).</title>
        <authorList>
            <person name="Tran P."/>
        </authorList>
    </citation>
    <scope>NUCLEOTIDE SEQUENCE</scope>
    <source>
        <strain evidence="13">M_DeepCast_50m_m2_156</strain>
    </source>
</reference>
<comment type="similarity">
    <text evidence="2">Belongs to the class-I aminoacyl-tRNA synthetase family. Glutamate--tRNA ligase type 2 subfamily.</text>
</comment>
<dbReference type="Proteomes" id="UP000774699">
    <property type="component" value="Unassembled WGS sequence"/>
</dbReference>
<dbReference type="InterPro" id="IPR020058">
    <property type="entry name" value="Glu/Gln-tRNA-synth_Ib_cat-dom"/>
</dbReference>
<feature type="domain" description="Glutamyl/glutaminyl-tRNA synthetase class Ib catalytic" evidence="12">
    <location>
        <begin position="98"/>
        <end position="401"/>
    </location>
</feature>
<comment type="catalytic activity">
    <reaction evidence="9">
        <text>tRNA(Glu) + L-glutamate + ATP = L-glutamyl-tRNA(Glu) + AMP + diphosphate</text>
        <dbReference type="Rhea" id="RHEA:23540"/>
        <dbReference type="Rhea" id="RHEA-COMP:9663"/>
        <dbReference type="Rhea" id="RHEA-COMP:9680"/>
        <dbReference type="ChEBI" id="CHEBI:29985"/>
        <dbReference type="ChEBI" id="CHEBI:30616"/>
        <dbReference type="ChEBI" id="CHEBI:33019"/>
        <dbReference type="ChEBI" id="CHEBI:78442"/>
        <dbReference type="ChEBI" id="CHEBI:78520"/>
        <dbReference type="ChEBI" id="CHEBI:456215"/>
        <dbReference type="EC" id="6.1.1.17"/>
    </reaction>
</comment>
<comment type="subcellular location">
    <subcellularLocation>
        <location evidence="1">Cytoplasm</location>
    </subcellularLocation>
</comment>
<sequence length="556" mass="64269">MKMSHENDALRYAIRNAYEHQGKADAGALIGKLKALYPEAEIKVLVPIAKSAAEKVNNMGMNEIRELYEQFAAEGFELKIPEKKVGLLDLEWAATQPVVTRYAPNPSAPGHLGHLRPAILSYMYAKKYHGKFILRFDDTDPKLKKPLADGEQMYVDDLKWVGVTPDLVARASDRFDIYDDYMKQIVEMGKAYLCTCEKETWKMHIMKQEACPCRELGVEEQRERLQKFLTHTYKQGDAVLRIKTALTHEDPSQRDWPLARIVDKPLHYRVKKRYVWPTYNFASAIDDHLMGVTLIIRGQEHYQNMLKQKWLYAHFGWTYPHAFHHGRLLMKGVELSKSKMIAGIQSGKYSGWDDPKLFTIAALRRKGFTPQGLSDLIVDLGVKTSDTVLDVPLMGNFNRKYVQNSLTYTLVKEPIPLEVDFCPELEVKLDDKMYTLKQGRQAFFVSKEDAQKWKEGTLIRLRNAYIAKINFLDEYHVNAQFVSTKKLENTTQINWLPHGVDAKIILPGMETKIVYGLTDESMRNVHVNEEVFFPNFGFCRVDHKDEKEITLWYTHP</sequence>
<evidence type="ECO:0000259" key="12">
    <source>
        <dbReference type="Pfam" id="PF00749"/>
    </source>
</evidence>
<evidence type="ECO:0000256" key="11">
    <source>
        <dbReference type="RuleBase" id="RU363037"/>
    </source>
</evidence>
<evidence type="ECO:0000256" key="3">
    <source>
        <dbReference type="ARBA" id="ARBA00022490"/>
    </source>
</evidence>
<dbReference type="Pfam" id="PF00749">
    <property type="entry name" value="tRNA-synt_1c"/>
    <property type="match status" value="1"/>
</dbReference>
<keyword evidence="5 11" id="KW-0547">Nucleotide-binding</keyword>
<evidence type="ECO:0000313" key="14">
    <source>
        <dbReference type="Proteomes" id="UP000774699"/>
    </source>
</evidence>
<dbReference type="EC" id="6.1.1.17" evidence="10"/>
<protein>
    <recommendedName>
        <fullName evidence="10">Glutamate--tRNA ligase</fullName>
        <ecNumber evidence="10">6.1.1.17</ecNumber>
    </recommendedName>
</protein>
<dbReference type="InterPro" id="IPR011035">
    <property type="entry name" value="Ribosomal_bL25/Gln-tRNA_synth"/>
</dbReference>
<evidence type="ECO:0000256" key="5">
    <source>
        <dbReference type="ARBA" id="ARBA00022741"/>
    </source>
</evidence>
<evidence type="ECO:0000256" key="10">
    <source>
        <dbReference type="NCBIfam" id="TIGR00463"/>
    </source>
</evidence>
<organism evidence="13 14">
    <name type="scientific">Candidatus Iainarchaeum sp</name>
    <dbReference type="NCBI Taxonomy" id="3101447"/>
    <lineage>
        <taxon>Archaea</taxon>
        <taxon>Candidatus Iainarchaeota</taxon>
        <taxon>Candidatus Iainarchaeia</taxon>
        <taxon>Candidatus Iainarchaeales</taxon>
        <taxon>Candidatus Iainarchaeaceae</taxon>
        <taxon>Candidatus Iainarchaeum</taxon>
    </lineage>
</organism>
<evidence type="ECO:0000256" key="8">
    <source>
        <dbReference type="ARBA" id="ARBA00023146"/>
    </source>
</evidence>
<comment type="caution">
    <text evidence="13">The sequence shown here is derived from an EMBL/GenBank/DDBJ whole genome shotgun (WGS) entry which is preliminary data.</text>
</comment>
<accession>A0A8T4C776</accession>
<dbReference type="PRINTS" id="PR00987">
    <property type="entry name" value="TRNASYNTHGLU"/>
</dbReference>
<dbReference type="InterPro" id="IPR000924">
    <property type="entry name" value="Glu/Gln-tRNA-synth"/>
</dbReference>
<dbReference type="InterPro" id="IPR014729">
    <property type="entry name" value="Rossmann-like_a/b/a_fold"/>
</dbReference>
<dbReference type="GO" id="GO:0043604">
    <property type="term" value="P:amide biosynthetic process"/>
    <property type="evidence" value="ECO:0007669"/>
    <property type="project" value="TreeGrafter"/>
</dbReference>
<evidence type="ECO:0000256" key="4">
    <source>
        <dbReference type="ARBA" id="ARBA00022598"/>
    </source>
</evidence>
<dbReference type="GO" id="GO:0005524">
    <property type="term" value="F:ATP binding"/>
    <property type="evidence" value="ECO:0007669"/>
    <property type="project" value="UniProtKB-KW"/>
</dbReference>
<dbReference type="GO" id="GO:0006424">
    <property type="term" value="P:glutamyl-tRNA aminoacylation"/>
    <property type="evidence" value="ECO:0007669"/>
    <property type="project" value="UniProtKB-UniRule"/>
</dbReference>
<name>A0A8T4C776_9ARCH</name>
<keyword evidence="8 11" id="KW-0030">Aminoacyl-tRNA synthetase</keyword>
<dbReference type="InterPro" id="IPR050132">
    <property type="entry name" value="Gln/Glu-tRNA_Ligase"/>
</dbReference>
<evidence type="ECO:0000256" key="7">
    <source>
        <dbReference type="ARBA" id="ARBA00022917"/>
    </source>
</evidence>
<dbReference type="SUPFAM" id="SSF52374">
    <property type="entry name" value="Nucleotidylyl transferase"/>
    <property type="match status" value="1"/>
</dbReference>
<dbReference type="Gene3D" id="2.40.240.100">
    <property type="match status" value="1"/>
</dbReference>
<dbReference type="EMBL" id="VGJJ01000025">
    <property type="protein sequence ID" value="MBM3282349.1"/>
    <property type="molecule type" value="Genomic_DNA"/>
</dbReference>
<dbReference type="GO" id="GO:0004818">
    <property type="term" value="F:glutamate-tRNA ligase activity"/>
    <property type="evidence" value="ECO:0007669"/>
    <property type="project" value="UniProtKB-UniRule"/>
</dbReference>